<dbReference type="PANTHER" id="PTHR20872:SF1">
    <property type="entry name" value="F-BOX DOMAIN-CONTAINING PROTEIN"/>
    <property type="match status" value="1"/>
</dbReference>
<evidence type="ECO:0000259" key="2">
    <source>
        <dbReference type="PROSITE" id="PS50181"/>
    </source>
</evidence>
<evidence type="ECO:0000313" key="3">
    <source>
        <dbReference type="EnsemblMetazoa" id="BGLB023592-PA"/>
    </source>
</evidence>
<reference evidence="3" key="1">
    <citation type="submission" date="2020-05" db="UniProtKB">
        <authorList>
            <consortium name="EnsemblMetazoa"/>
        </authorList>
    </citation>
    <scope>IDENTIFICATION</scope>
    <source>
        <strain evidence="3">BB02</strain>
    </source>
</reference>
<dbReference type="InterPro" id="IPR036047">
    <property type="entry name" value="F-box-like_dom_sf"/>
</dbReference>
<name>A0A2C9KUG7_BIOGL</name>
<dbReference type="VEuPathDB" id="VectorBase:BGLB023592"/>
<sequence>MKRKIKNSDEAQETEKEEVQNNAEVKAKAPKRRRKFADLTIIDEPRLESKPESSYWDRLPYPIGVEICRYLNNSDRSSMSRVCRAWYNIFKDPSLWRKKQFLLGGPYSKVTSRKTLRFTTMFGSCLQEARIVCYHRTSNTCKIIYETMEKMMDNMTLSKLNRLDIKDLELDRFYWKYSSLRDKVTECLVKMFQLQNNLKHVRMELCQFTLTEGAAILNALLQSSGHNVCCLHLLDYFDSFFTLSDQEIFTSIISNFTNLKNLSLNYCYISNELLMNLSVVLKDKLKCLTIRASVIEDHYHVITPGTWKLLNASCPAVKVRLSLLRIADSETIIPMLAQGMPLSRFSMTSEMESAFDAHLSQTLTHLVHNFQLTLEEVNLHFNCLQDSVDNELISIVQQCRNLKTLRVMANAGVVVANAICTALKDRRQLRNVEFTVNEYSDDPNSERLRSVLRNIQDMLNEVRLVRDISVATIN</sequence>
<dbReference type="Pfam" id="PF12937">
    <property type="entry name" value="F-box-like"/>
    <property type="match status" value="1"/>
</dbReference>
<dbReference type="RefSeq" id="XP_013091486.2">
    <property type="nucleotide sequence ID" value="XM_013236032.2"/>
</dbReference>
<dbReference type="InterPro" id="IPR032675">
    <property type="entry name" value="LRR_dom_sf"/>
</dbReference>
<dbReference type="InterPro" id="IPR001810">
    <property type="entry name" value="F-box_dom"/>
</dbReference>
<dbReference type="SUPFAM" id="SSF81383">
    <property type="entry name" value="F-box domain"/>
    <property type="match status" value="1"/>
</dbReference>
<protein>
    <recommendedName>
        <fullName evidence="2">F-box domain-containing protein</fullName>
    </recommendedName>
</protein>
<proteinExistence type="predicted"/>
<dbReference type="SMART" id="SM00256">
    <property type="entry name" value="FBOX"/>
    <property type="match status" value="1"/>
</dbReference>
<dbReference type="EnsemblMetazoa" id="BGLB023592-RA">
    <property type="protein sequence ID" value="BGLB023592-PA"/>
    <property type="gene ID" value="BGLB023592"/>
</dbReference>
<dbReference type="Gene3D" id="1.20.1280.50">
    <property type="match status" value="1"/>
</dbReference>
<dbReference type="PANTHER" id="PTHR20872">
    <property type="match status" value="1"/>
</dbReference>
<dbReference type="VEuPathDB" id="VectorBase:BGLAX_050538"/>
<dbReference type="AlphaFoldDB" id="A0A2C9KUG7"/>
<dbReference type="Proteomes" id="UP000076420">
    <property type="component" value="Unassembled WGS sequence"/>
</dbReference>
<organism evidence="3 4">
    <name type="scientific">Biomphalaria glabrata</name>
    <name type="common">Bloodfluke planorb</name>
    <name type="synonym">Freshwater snail</name>
    <dbReference type="NCBI Taxonomy" id="6526"/>
    <lineage>
        <taxon>Eukaryota</taxon>
        <taxon>Metazoa</taxon>
        <taxon>Spiralia</taxon>
        <taxon>Lophotrochozoa</taxon>
        <taxon>Mollusca</taxon>
        <taxon>Gastropoda</taxon>
        <taxon>Heterobranchia</taxon>
        <taxon>Euthyneura</taxon>
        <taxon>Panpulmonata</taxon>
        <taxon>Hygrophila</taxon>
        <taxon>Lymnaeoidea</taxon>
        <taxon>Planorbidae</taxon>
        <taxon>Biomphalaria</taxon>
    </lineage>
</organism>
<feature type="compositionally biased region" description="Basic and acidic residues" evidence="1">
    <location>
        <begin position="1"/>
        <end position="19"/>
    </location>
</feature>
<evidence type="ECO:0000313" key="4">
    <source>
        <dbReference type="Proteomes" id="UP000076420"/>
    </source>
</evidence>
<dbReference type="Gene3D" id="3.80.10.10">
    <property type="entry name" value="Ribonuclease Inhibitor"/>
    <property type="match status" value="1"/>
</dbReference>
<feature type="region of interest" description="Disordered" evidence="1">
    <location>
        <begin position="1"/>
        <end position="32"/>
    </location>
</feature>
<feature type="domain" description="F-box" evidence="2">
    <location>
        <begin position="53"/>
        <end position="99"/>
    </location>
</feature>
<evidence type="ECO:0000256" key="1">
    <source>
        <dbReference type="SAM" id="MobiDB-lite"/>
    </source>
</evidence>
<gene>
    <name evidence="3" type="primary">106075113</name>
</gene>
<accession>A0A2C9KUG7</accession>
<dbReference type="STRING" id="6526.A0A2C9KUG7"/>
<dbReference type="KEGG" id="bgt:106075113"/>
<dbReference type="OrthoDB" id="6421103at2759"/>
<dbReference type="SUPFAM" id="SSF52047">
    <property type="entry name" value="RNI-like"/>
    <property type="match status" value="1"/>
</dbReference>
<dbReference type="PROSITE" id="PS50181">
    <property type="entry name" value="FBOX"/>
    <property type="match status" value="1"/>
</dbReference>